<evidence type="ECO:0000313" key="1">
    <source>
        <dbReference type="EMBL" id="GBP04648.1"/>
    </source>
</evidence>
<proteinExistence type="predicted"/>
<dbReference type="Proteomes" id="UP000299102">
    <property type="component" value="Unassembled WGS sequence"/>
</dbReference>
<dbReference type="AlphaFoldDB" id="A0A4C1STS6"/>
<comment type="caution">
    <text evidence="1">The sequence shown here is derived from an EMBL/GenBank/DDBJ whole genome shotgun (WGS) entry which is preliminary data.</text>
</comment>
<reference evidence="1 2" key="1">
    <citation type="journal article" date="2019" name="Commun. Biol.">
        <title>The bagworm genome reveals a unique fibroin gene that provides high tensile strength.</title>
        <authorList>
            <person name="Kono N."/>
            <person name="Nakamura H."/>
            <person name="Ohtoshi R."/>
            <person name="Tomita M."/>
            <person name="Numata K."/>
            <person name="Arakawa K."/>
        </authorList>
    </citation>
    <scope>NUCLEOTIDE SEQUENCE [LARGE SCALE GENOMIC DNA]</scope>
</reference>
<evidence type="ECO:0000313" key="2">
    <source>
        <dbReference type="Proteomes" id="UP000299102"/>
    </source>
</evidence>
<name>A0A4C1STS6_EUMVA</name>
<gene>
    <name evidence="1" type="ORF">EVAR_101587_1</name>
</gene>
<sequence>MRRLDQYTHSMHASFFDTFGVTRPTSPDAALSAVRKRPDGDAIKACTPPLRRLNESTMTTPAAFRFGSGHFRNGNHLYRKFKAQISYQHRNRMEHLQRVTISRPALDIVETELCGWHVRHPPSVLSPANLNTERGLRGPYIDDPFIGLKMDVRGFVELTGGEGTSRVRTCDGWRDNFLNLFTSSELCLCLPFSKCFAHDAVNVVAVTRSMHKDASSQRKTSDRVDTLNIGCCIEVGADVKVLRLRDENFAPDVVVPVPYKAVVRFKVLLSTPNF</sequence>
<dbReference type="EMBL" id="BGZK01003800">
    <property type="protein sequence ID" value="GBP04648.1"/>
    <property type="molecule type" value="Genomic_DNA"/>
</dbReference>
<accession>A0A4C1STS6</accession>
<keyword evidence="2" id="KW-1185">Reference proteome</keyword>
<protein>
    <submittedName>
        <fullName evidence="1">Uncharacterized protein</fullName>
    </submittedName>
</protein>
<organism evidence="1 2">
    <name type="scientific">Eumeta variegata</name>
    <name type="common">Bagworm moth</name>
    <name type="synonym">Eumeta japonica</name>
    <dbReference type="NCBI Taxonomy" id="151549"/>
    <lineage>
        <taxon>Eukaryota</taxon>
        <taxon>Metazoa</taxon>
        <taxon>Ecdysozoa</taxon>
        <taxon>Arthropoda</taxon>
        <taxon>Hexapoda</taxon>
        <taxon>Insecta</taxon>
        <taxon>Pterygota</taxon>
        <taxon>Neoptera</taxon>
        <taxon>Endopterygota</taxon>
        <taxon>Lepidoptera</taxon>
        <taxon>Glossata</taxon>
        <taxon>Ditrysia</taxon>
        <taxon>Tineoidea</taxon>
        <taxon>Psychidae</taxon>
        <taxon>Oiketicinae</taxon>
        <taxon>Eumeta</taxon>
    </lineage>
</organism>